<keyword evidence="5" id="KW-1185">Reference proteome</keyword>
<evidence type="ECO:0000256" key="1">
    <source>
        <dbReference type="ARBA" id="ARBA00023027"/>
    </source>
</evidence>
<dbReference type="InterPro" id="IPR055170">
    <property type="entry name" value="GFO_IDH_MocA-like_dom"/>
</dbReference>
<dbReference type="AlphaFoldDB" id="A0A9W6HBE7"/>
<dbReference type="EMBL" id="BSEN01000012">
    <property type="protein sequence ID" value="GLJ76929.1"/>
    <property type="molecule type" value="Genomic_DNA"/>
</dbReference>
<name>A0A9W6HBE7_9MICO</name>
<dbReference type="Gene3D" id="3.30.360.10">
    <property type="entry name" value="Dihydrodipicolinate Reductase, domain 2"/>
    <property type="match status" value="1"/>
</dbReference>
<feature type="domain" description="Gfo/Idh/MocA-like oxidoreductase N-terminal" evidence="2">
    <location>
        <begin position="5"/>
        <end position="124"/>
    </location>
</feature>
<reference evidence="4" key="1">
    <citation type="journal article" date="2014" name="Int. J. Syst. Evol. Microbiol.">
        <title>Complete genome sequence of Corynebacterium casei LMG S-19264T (=DSM 44701T), isolated from a smear-ripened cheese.</title>
        <authorList>
            <consortium name="US DOE Joint Genome Institute (JGI-PGF)"/>
            <person name="Walter F."/>
            <person name="Albersmeier A."/>
            <person name="Kalinowski J."/>
            <person name="Ruckert C."/>
        </authorList>
    </citation>
    <scope>NUCLEOTIDE SEQUENCE</scope>
    <source>
        <strain evidence="4">VKM Ac-1401</strain>
    </source>
</reference>
<dbReference type="SUPFAM" id="SSF55347">
    <property type="entry name" value="Glyceraldehyde-3-phosphate dehydrogenase-like, C-terminal domain"/>
    <property type="match status" value="1"/>
</dbReference>
<dbReference type="Gene3D" id="3.40.50.720">
    <property type="entry name" value="NAD(P)-binding Rossmann-like Domain"/>
    <property type="match status" value="1"/>
</dbReference>
<sequence length="337" mass="35974">MTTPVRIGLIGAGGIAGAHVAGYLRNPETVTFAAVADPVRESAEARAGDTGAAIYADYHRMLADADIDAVDICLPHHLHKEAIVAAARAGKHILCEKPLCLSFDEAREVSAAVEDAGVTLMCAHNQLFLPAVAKAKELIDAGTIGQVYEVRTTDSFYNDFDPENMGWRAHAKTSGGGELIDTGYHPTYLLLHLAGGSPVEVTAMLATHRLTFMEGEDSATVIVRFDNGVIGTIVTSWAYEAADSTERFSAVGSLGSLTSDGTTLSYHVRGEDPVVLDLEPVHEFGAEVAHFARSILDDTRPLHTQKEGIEVLGIILGAYESVRTRAVADVRALEPVR</sequence>
<dbReference type="Pfam" id="PF22725">
    <property type="entry name" value="GFO_IDH_MocA_C3"/>
    <property type="match status" value="1"/>
</dbReference>
<dbReference type="PANTHER" id="PTHR43377:SF1">
    <property type="entry name" value="BILIVERDIN REDUCTASE A"/>
    <property type="match status" value="1"/>
</dbReference>
<gene>
    <name evidence="4" type="ORF">GCM10017584_25030</name>
</gene>
<dbReference type="GO" id="GO:0000166">
    <property type="term" value="F:nucleotide binding"/>
    <property type="evidence" value="ECO:0007669"/>
    <property type="project" value="InterPro"/>
</dbReference>
<evidence type="ECO:0000313" key="4">
    <source>
        <dbReference type="EMBL" id="GLJ76929.1"/>
    </source>
</evidence>
<organism evidence="4 5">
    <name type="scientific">Leifsonia poae</name>
    <dbReference type="NCBI Taxonomy" id="110933"/>
    <lineage>
        <taxon>Bacteria</taxon>
        <taxon>Bacillati</taxon>
        <taxon>Actinomycetota</taxon>
        <taxon>Actinomycetes</taxon>
        <taxon>Micrococcales</taxon>
        <taxon>Microbacteriaceae</taxon>
        <taxon>Leifsonia</taxon>
    </lineage>
</organism>
<evidence type="ECO:0000313" key="5">
    <source>
        <dbReference type="Proteomes" id="UP001142372"/>
    </source>
</evidence>
<dbReference type="Pfam" id="PF01408">
    <property type="entry name" value="GFO_IDH_MocA"/>
    <property type="match status" value="1"/>
</dbReference>
<evidence type="ECO:0000259" key="2">
    <source>
        <dbReference type="Pfam" id="PF01408"/>
    </source>
</evidence>
<accession>A0A9W6HBE7</accession>
<dbReference type="InterPro" id="IPR000683">
    <property type="entry name" value="Gfo/Idh/MocA-like_OxRdtase_N"/>
</dbReference>
<dbReference type="RefSeq" id="WP_373877143.1">
    <property type="nucleotide sequence ID" value="NZ_BAAAJO010000002.1"/>
</dbReference>
<dbReference type="Proteomes" id="UP001142372">
    <property type="component" value="Unassembled WGS sequence"/>
</dbReference>
<keyword evidence="1" id="KW-0520">NAD</keyword>
<dbReference type="PANTHER" id="PTHR43377">
    <property type="entry name" value="BILIVERDIN REDUCTASE A"/>
    <property type="match status" value="1"/>
</dbReference>
<dbReference type="SUPFAM" id="SSF51735">
    <property type="entry name" value="NAD(P)-binding Rossmann-fold domains"/>
    <property type="match status" value="1"/>
</dbReference>
<dbReference type="InterPro" id="IPR051450">
    <property type="entry name" value="Gfo/Idh/MocA_Oxidoreductases"/>
</dbReference>
<reference evidence="4" key="2">
    <citation type="submission" date="2023-01" db="EMBL/GenBank/DDBJ databases">
        <authorList>
            <person name="Sun Q."/>
            <person name="Evtushenko L."/>
        </authorList>
    </citation>
    <scope>NUCLEOTIDE SEQUENCE</scope>
    <source>
        <strain evidence="4">VKM Ac-1401</strain>
    </source>
</reference>
<evidence type="ECO:0000259" key="3">
    <source>
        <dbReference type="Pfam" id="PF22725"/>
    </source>
</evidence>
<protein>
    <submittedName>
        <fullName evidence="4">Dehydrogenase</fullName>
    </submittedName>
</protein>
<dbReference type="InterPro" id="IPR036291">
    <property type="entry name" value="NAD(P)-bd_dom_sf"/>
</dbReference>
<feature type="domain" description="GFO/IDH/MocA-like oxidoreductase" evidence="3">
    <location>
        <begin position="133"/>
        <end position="257"/>
    </location>
</feature>
<proteinExistence type="predicted"/>
<comment type="caution">
    <text evidence="4">The sequence shown here is derived from an EMBL/GenBank/DDBJ whole genome shotgun (WGS) entry which is preliminary data.</text>
</comment>